<comment type="caution">
    <text evidence="2">The sequence shown here is derived from an EMBL/GenBank/DDBJ whole genome shotgun (WGS) entry which is preliminary data.</text>
</comment>
<dbReference type="PROSITE" id="PS51257">
    <property type="entry name" value="PROKAR_LIPOPROTEIN"/>
    <property type="match status" value="1"/>
</dbReference>
<organism evidence="2 3">
    <name type="scientific">Fulvivirga sedimenti</name>
    <dbReference type="NCBI Taxonomy" id="2879465"/>
    <lineage>
        <taxon>Bacteria</taxon>
        <taxon>Pseudomonadati</taxon>
        <taxon>Bacteroidota</taxon>
        <taxon>Cytophagia</taxon>
        <taxon>Cytophagales</taxon>
        <taxon>Fulvivirgaceae</taxon>
        <taxon>Fulvivirga</taxon>
    </lineage>
</organism>
<dbReference type="Proteomes" id="UP001139409">
    <property type="component" value="Unassembled WGS sequence"/>
</dbReference>
<dbReference type="AlphaFoldDB" id="A0A9X1KY99"/>
<evidence type="ECO:0000259" key="1">
    <source>
        <dbReference type="Pfam" id="PF19780"/>
    </source>
</evidence>
<reference evidence="2" key="1">
    <citation type="submission" date="2021-09" db="EMBL/GenBank/DDBJ databases">
        <title>Fulvivirga sp. isolated from coastal sediment.</title>
        <authorList>
            <person name="Yu H."/>
        </authorList>
    </citation>
    <scope>NUCLEOTIDE SEQUENCE</scope>
    <source>
        <strain evidence="2">1062</strain>
    </source>
</reference>
<name>A0A9X1KY99_9BACT</name>
<protein>
    <submittedName>
        <fullName evidence="2">DUF6265 family protein</fullName>
    </submittedName>
</protein>
<dbReference type="InterPro" id="IPR046232">
    <property type="entry name" value="DUF6265"/>
</dbReference>
<keyword evidence="3" id="KW-1185">Reference proteome</keyword>
<feature type="domain" description="DUF6265" evidence="1">
    <location>
        <begin position="30"/>
        <end position="132"/>
    </location>
</feature>
<dbReference type="RefSeq" id="WP_225696499.1">
    <property type="nucleotide sequence ID" value="NZ_JAIXNE010000001.1"/>
</dbReference>
<accession>A0A9X1KY99</accession>
<gene>
    <name evidence="2" type="ORF">LDX50_00785</name>
</gene>
<dbReference type="EMBL" id="JAIXNE010000001">
    <property type="protein sequence ID" value="MCA6073381.1"/>
    <property type="molecule type" value="Genomic_DNA"/>
</dbReference>
<dbReference type="Pfam" id="PF19780">
    <property type="entry name" value="DUF6265"/>
    <property type="match status" value="1"/>
</dbReference>
<evidence type="ECO:0000313" key="2">
    <source>
        <dbReference type="EMBL" id="MCA6073381.1"/>
    </source>
</evidence>
<sequence>MRNIGIIGLVLFIASCKPVVKLPVEEEFGWLEANWVSTDGKMGEDWTYISAEDRLEGSGWELQSGDTVQTEIMQILSRRDKLFFMADTGEGSPVYFEITEKGSGYFVAGNPFHDFPTRIEYRRTGDRLNATAANDDRTVNFVFVRK</sequence>
<proteinExistence type="predicted"/>
<evidence type="ECO:0000313" key="3">
    <source>
        <dbReference type="Proteomes" id="UP001139409"/>
    </source>
</evidence>